<dbReference type="InterPro" id="IPR000871">
    <property type="entry name" value="Beta-lactam_class-A"/>
</dbReference>
<dbReference type="PROSITE" id="PS00146">
    <property type="entry name" value="BETA_LACTAMASE_A"/>
    <property type="match status" value="1"/>
</dbReference>
<dbReference type="GO" id="GO:0008800">
    <property type="term" value="F:beta-lactamase activity"/>
    <property type="evidence" value="ECO:0007669"/>
    <property type="project" value="UniProtKB-UniRule"/>
</dbReference>
<dbReference type="InterPro" id="IPR012338">
    <property type="entry name" value="Beta-lactam/transpept-like"/>
</dbReference>
<dbReference type="Pfam" id="PF13354">
    <property type="entry name" value="Beta-lactamase2"/>
    <property type="match status" value="1"/>
</dbReference>
<evidence type="ECO:0000313" key="10">
    <source>
        <dbReference type="Proteomes" id="UP000249254"/>
    </source>
</evidence>
<evidence type="ECO:0000256" key="5">
    <source>
        <dbReference type="ARBA" id="ARBA00023251"/>
    </source>
</evidence>
<keyword evidence="4 6" id="KW-0378">Hydrolase</keyword>
<keyword evidence="7" id="KW-0732">Signal</keyword>
<evidence type="ECO:0000259" key="8">
    <source>
        <dbReference type="Pfam" id="PF13354"/>
    </source>
</evidence>
<dbReference type="EMBL" id="QFYQ01000001">
    <property type="protein sequence ID" value="RAK54656.1"/>
    <property type="molecule type" value="Genomic_DNA"/>
</dbReference>
<dbReference type="PROSITE" id="PS51318">
    <property type="entry name" value="TAT"/>
    <property type="match status" value="1"/>
</dbReference>
<evidence type="ECO:0000313" key="9">
    <source>
        <dbReference type="EMBL" id="RAK54656.1"/>
    </source>
</evidence>
<dbReference type="EC" id="3.5.2.6" evidence="3 6"/>
<protein>
    <recommendedName>
        <fullName evidence="3 6">Beta-lactamase</fullName>
        <ecNumber evidence="3 6">3.5.2.6</ecNumber>
    </recommendedName>
</protein>
<dbReference type="InterPro" id="IPR006311">
    <property type="entry name" value="TAT_signal"/>
</dbReference>
<proteinExistence type="inferred from homology"/>
<organism evidence="9 10">
    <name type="scientific">Phenylobacterium soli</name>
    <dbReference type="NCBI Taxonomy" id="2170551"/>
    <lineage>
        <taxon>Bacteria</taxon>
        <taxon>Pseudomonadati</taxon>
        <taxon>Pseudomonadota</taxon>
        <taxon>Alphaproteobacteria</taxon>
        <taxon>Caulobacterales</taxon>
        <taxon>Caulobacteraceae</taxon>
        <taxon>Phenylobacterium</taxon>
    </lineage>
</organism>
<dbReference type="GO" id="GO:0030655">
    <property type="term" value="P:beta-lactam antibiotic catabolic process"/>
    <property type="evidence" value="ECO:0007669"/>
    <property type="project" value="InterPro"/>
</dbReference>
<dbReference type="PANTHER" id="PTHR35333">
    <property type="entry name" value="BETA-LACTAMASE"/>
    <property type="match status" value="1"/>
</dbReference>
<evidence type="ECO:0000256" key="7">
    <source>
        <dbReference type="SAM" id="SignalP"/>
    </source>
</evidence>
<dbReference type="PRINTS" id="PR00118">
    <property type="entry name" value="BLACTAMASEA"/>
</dbReference>
<dbReference type="NCBIfam" id="NF033103">
    <property type="entry name" value="bla_class_A"/>
    <property type="match status" value="1"/>
</dbReference>
<dbReference type="RefSeq" id="WP_111528407.1">
    <property type="nucleotide sequence ID" value="NZ_JBHRSG010000004.1"/>
</dbReference>
<name>A0A328AKU4_9CAUL</name>
<dbReference type="PANTHER" id="PTHR35333:SF3">
    <property type="entry name" value="BETA-LACTAMASE-TYPE TRANSPEPTIDASE FOLD CONTAINING PROTEIN"/>
    <property type="match status" value="1"/>
</dbReference>
<feature type="chain" id="PRO_5016234904" description="Beta-lactamase" evidence="7">
    <location>
        <begin position="26"/>
        <end position="289"/>
    </location>
</feature>
<dbReference type="InterPro" id="IPR045155">
    <property type="entry name" value="Beta-lactam_cat"/>
</dbReference>
<dbReference type="OrthoDB" id="9784149at2"/>
<dbReference type="GO" id="GO:0046677">
    <property type="term" value="P:response to antibiotic"/>
    <property type="evidence" value="ECO:0007669"/>
    <property type="project" value="UniProtKB-UniRule"/>
</dbReference>
<dbReference type="AlphaFoldDB" id="A0A328AKU4"/>
<sequence>MTTRRSALTLLAAGIAAPAFEPAFAATPDATARIRKLETDLGGRIGVSAVDTGSGRRLGYRAGERFPMCSTFKALAAAAILHRVDTDCDALDRRILIRKSDPKGWSPVTETHVGQDMTLEALCAAAVCYSDNGAGNLLLGALGGPAGLTGYVRSLGDKVTRLDRWELELNRVPPGDPRDTTSPAAMQATLAKVALGKALAPASRDKLVGWLVANTTGDDRLRAGVPKAWKVGDKTGTGPDGGGVNDIAVLWPPGRAPIMAAVYTVGSAKPAAARSAAIAEIGRIIAETL</sequence>
<evidence type="ECO:0000256" key="4">
    <source>
        <dbReference type="ARBA" id="ARBA00022801"/>
    </source>
</evidence>
<evidence type="ECO:0000256" key="6">
    <source>
        <dbReference type="RuleBase" id="RU361140"/>
    </source>
</evidence>
<feature type="signal peptide" evidence="7">
    <location>
        <begin position="1"/>
        <end position="25"/>
    </location>
</feature>
<dbReference type="InterPro" id="IPR023650">
    <property type="entry name" value="Beta-lactam_class-A_AS"/>
</dbReference>
<comment type="catalytic activity">
    <reaction evidence="1 6">
        <text>a beta-lactam + H2O = a substituted beta-amino acid</text>
        <dbReference type="Rhea" id="RHEA:20401"/>
        <dbReference type="ChEBI" id="CHEBI:15377"/>
        <dbReference type="ChEBI" id="CHEBI:35627"/>
        <dbReference type="ChEBI" id="CHEBI:140347"/>
        <dbReference type="EC" id="3.5.2.6"/>
    </reaction>
</comment>
<keyword evidence="10" id="KW-1185">Reference proteome</keyword>
<evidence type="ECO:0000256" key="1">
    <source>
        <dbReference type="ARBA" id="ARBA00001526"/>
    </source>
</evidence>
<feature type="domain" description="Beta-lactamase class A catalytic" evidence="8">
    <location>
        <begin position="46"/>
        <end position="264"/>
    </location>
</feature>
<dbReference type="SUPFAM" id="SSF56601">
    <property type="entry name" value="beta-lactamase/transpeptidase-like"/>
    <property type="match status" value="1"/>
</dbReference>
<reference evidence="10" key="1">
    <citation type="submission" date="2018-05" db="EMBL/GenBank/DDBJ databases">
        <authorList>
            <person name="Li X."/>
        </authorList>
    </citation>
    <scope>NUCLEOTIDE SEQUENCE [LARGE SCALE GENOMIC DNA]</scope>
    <source>
        <strain evidence="10">LX32</strain>
    </source>
</reference>
<accession>A0A328AKU4</accession>
<dbReference type="Gene3D" id="3.40.710.10">
    <property type="entry name" value="DD-peptidase/beta-lactamase superfamily"/>
    <property type="match status" value="1"/>
</dbReference>
<keyword evidence="5 6" id="KW-0046">Antibiotic resistance</keyword>
<evidence type="ECO:0000256" key="3">
    <source>
        <dbReference type="ARBA" id="ARBA00012865"/>
    </source>
</evidence>
<dbReference type="Proteomes" id="UP000249254">
    <property type="component" value="Unassembled WGS sequence"/>
</dbReference>
<comment type="similarity">
    <text evidence="2 6">Belongs to the class-A beta-lactamase family.</text>
</comment>
<comment type="caution">
    <text evidence="9">The sequence shown here is derived from an EMBL/GenBank/DDBJ whole genome shotgun (WGS) entry which is preliminary data.</text>
</comment>
<gene>
    <name evidence="9" type="ORF">DJ017_09035</name>
</gene>
<evidence type="ECO:0000256" key="2">
    <source>
        <dbReference type="ARBA" id="ARBA00009009"/>
    </source>
</evidence>